<dbReference type="SUPFAM" id="SSF47699">
    <property type="entry name" value="Bifunctional inhibitor/lipid-transfer protein/seed storage 2S albumin"/>
    <property type="match status" value="1"/>
</dbReference>
<dbReference type="Pfam" id="PF14368">
    <property type="entry name" value="LTP_2"/>
    <property type="match status" value="1"/>
</dbReference>
<organism evidence="3 4">
    <name type="scientific">Artemisia annua</name>
    <name type="common">Sweet wormwood</name>
    <dbReference type="NCBI Taxonomy" id="35608"/>
    <lineage>
        <taxon>Eukaryota</taxon>
        <taxon>Viridiplantae</taxon>
        <taxon>Streptophyta</taxon>
        <taxon>Embryophyta</taxon>
        <taxon>Tracheophyta</taxon>
        <taxon>Spermatophyta</taxon>
        <taxon>Magnoliopsida</taxon>
        <taxon>eudicotyledons</taxon>
        <taxon>Gunneridae</taxon>
        <taxon>Pentapetalae</taxon>
        <taxon>asterids</taxon>
        <taxon>campanulids</taxon>
        <taxon>Asterales</taxon>
        <taxon>Asteraceae</taxon>
        <taxon>Asteroideae</taxon>
        <taxon>Anthemideae</taxon>
        <taxon>Artemisiinae</taxon>
        <taxon>Artemisia</taxon>
    </lineage>
</organism>
<protein>
    <submittedName>
        <fullName evidence="3">Bifunctional inhibitor/lipid-transfer protein/seed storage 2S albumin superfamily protein</fullName>
    </submittedName>
</protein>
<dbReference type="OrthoDB" id="911994at2759"/>
<comment type="caution">
    <text evidence="3">The sequence shown here is derived from an EMBL/GenBank/DDBJ whole genome shotgun (WGS) entry which is preliminary data.</text>
</comment>
<keyword evidence="1" id="KW-0472">Membrane</keyword>
<reference evidence="3 4" key="1">
    <citation type="journal article" date="2018" name="Mol. Plant">
        <title>The genome of Artemisia annua provides insight into the evolution of Asteraceae family and artemisinin biosynthesis.</title>
        <authorList>
            <person name="Shen Q."/>
            <person name="Zhang L."/>
            <person name="Liao Z."/>
            <person name="Wang S."/>
            <person name="Yan T."/>
            <person name="Shi P."/>
            <person name="Liu M."/>
            <person name="Fu X."/>
            <person name="Pan Q."/>
            <person name="Wang Y."/>
            <person name="Lv Z."/>
            <person name="Lu X."/>
            <person name="Zhang F."/>
            <person name="Jiang W."/>
            <person name="Ma Y."/>
            <person name="Chen M."/>
            <person name="Hao X."/>
            <person name="Li L."/>
            <person name="Tang Y."/>
            <person name="Lv G."/>
            <person name="Zhou Y."/>
            <person name="Sun X."/>
            <person name="Brodelius P.E."/>
            <person name="Rose J.K.C."/>
            <person name="Tang K."/>
        </authorList>
    </citation>
    <scope>NUCLEOTIDE SEQUENCE [LARGE SCALE GENOMIC DNA]</scope>
    <source>
        <strain evidence="4">cv. Huhao1</strain>
        <tissue evidence="3">Leaf</tissue>
    </source>
</reference>
<dbReference type="Gene3D" id="1.10.110.10">
    <property type="entry name" value="Plant lipid-transfer and hydrophobic proteins"/>
    <property type="match status" value="1"/>
</dbReference>
<keyword evidence="4" id="KW-1185">Reference proteome</keyword>
<evidence type="ECO:0000259" key="2">
    <source>
        <dbReference type="Pfam" id="PF14368"/>
    </source>
</evidence>
<dbReference type="EMBL" id="PKPP01000584">
    <property type="protein sequence ID" value="PWA90972.1"/>
    <property type="molecule type" value="Genomic_DNA"/>
</dbReference>
<feature type="transmembrane region" description="Helical" evidence="1">
    <location>
        <begin position="7"/>
        <end position="30"/>
    </location>
</feature>
<proteinExistence type="predicted"/>
<keyword evidence="1" id="KW-1133">Transmembrane helix</keyword>
<dbReference type="Proteomes" id="UP000245207">
    <property type="component" value="Unassembled WGS sequence"/>
</dbReference>
<dbReference type="InterPro" id="IPR036312">
    <property type="entry name" value="Bifun_inhib/LTP/seed_sf"/>
</dbReference>
<keyword evidence="1" id="KW-0812">Transmembrane</keyword>
<evidence type="ECO:0000313" key="4">
    <source>
        <dbReference type="Proteomes" id="UP000245207"/>
    </source>
</evidence>
<evidence type="ECO:0000313" key="3">
    <source>
        <dbReference type="EMBL" id="PWA90972.1"/>
    </source>
</evidence>
<dbReference type="AlphaFoldDB" id="A0A2U1PZ41"/>
<evidence type="ECO:0000256" key="1">
    <source>
        <dbReference type="SAM" id="Phobius"/>
    </source>
</evidence>
<accession>A0A2U1PZ41</accession>
<dbReference type="CDD" id="cd00010">
    <property type="entry name" value="AAI_LTSS"/>
    <property type="match status" value="1"/>
</dbReference>
<gene>
    <name evidence="3" type="ORF">CTI12_AA095010</name>
</gene>
<feature type="domain" description="Bifunctional inhibitor/plant lipid transfer protein/seed storage helical" evidence="2">
    <location>
        <begin position="12"/>
        <end position="110"/>
    </location>
</feature>
<dbReference type="InterPro" id="IPR016140">
    <property type="entry name" value="Bifunc_inhib/LTP/seed_store"/>
</dbReference>
<sequence>MAQQQKINTVVMILMITMATHYGGVMAQLFGCARLVTGMPECSSFIADTTLTASLDCCNEYKSVMKSQAQCLCQVFNSTASFPGLSQLAIVCNVDKPSECNNGNDLTSYC</sequence>
<name>A0A2U1PZ41_ARTAN</name>